<dbReference type="NCBIfam" id="TIGR04131">
    <property type="entry name" value="Bac_Flav_CTERM"/>
    <property type="match status" value="1"/>
</dbReference>
<protein>
    <submittedName>
        <fullName evidence="1">Uncharacterized protein</fullName>
    </submittedName>
</protein>
<dbReference type="InterPro" id="IPR026341">
    <property type="entry name" value="T9SS_type_B"/>
</dbReference>
<reference evidence="1" key="1">
    <citation type="submission" date="2017-07" db="EMBL/GenBank/DDBJ databases">
        <title>The type IX secretion system is required for virulence of the fish pathogen Flavobacterium columnare.</title>
        <authorList>
            <person name="Li N."/>
            <person name="Zhu Y."/>
            <person name="LaFrentz B.R."/>
            <person name="Evenhuis J.P."/>
            <person name="Hunnicutt D.H."/>
            <person name="Conrad R.A."/>
            <person name="Barbier P."/>
            <person name="Gullstrand C.W."/>
            <person name="Roets J.E."/>
            <person name="Powers J.L."/>
            <person name="Kulkarni S.S."/>
            <person name="Erbes D.H."/>
            <person name="Garcia J.C."/>
            <person name="Nie P."/>
            <person name="McBride M.J."/>
        </authorList>
    </citation>
    <scope>NUCLEOTIDE SEQUENCE</scope>
    <source>
        <strain evidence="1">IA-S-4</strain>
    </source>
</reference>
<dbReference type="RefSeq" id="WP_014164552.1">
    <property type="nucleotide sequence ID" value="NZ_CP185773.1"/>
</dbReference>
<dbReference type="EMBL" id="MF535438">
    <property type="protein sequence ID" value="ATB19434.1"/>
    <property type="molecule type" value="Genomic_DNA"/>
</dbReference>
<name>A0A290DSP7_9FLAO</name>
<dbReference type="OMA" id="FCETENA"/>
<sequence length="889" mass="98273">MKRTLPLFWKIAPTVFLFVFVILFSQISKAQCGGDDSGVITVCDITNPSSKAIDLFSLLGGNPVRGGVWLDDELSGGLNPTTGILNVQKIRRSGKYTYTYTVSNVSGCVDTTGTVEVTVGNYAGVPGPKGTACGDNVYNLFLLFDGTGSNNISPQFNGVWVNETNNLGVSSNFFDTSVENLKEPKTYTFSYTVNEVNECPASRAIAQLTVYPPAQEGTPLPLRICNNEDFSVYQNINLFDRLEGEDPGGRWYDNNNTGELTSLTDSFINVERIYKKFGVGSYSFTYEVYPTNPICDKKRSVFVITIENFIDYSNISLVVTPNKRCIDEVQTTSFNAILSQNPVLIPDGNYWVTYNVVGDHGNYYNTKERIEFKKGVADFTIPNMKFNISGNYSVNVTDLVYVDALGICPNNFKDQSFIVKINPLPNLQNSILTVNEVCQNYNANATIKNALLLENGSYSILYNLSGANVAVNQFLTFNVLGGVANFSIPKNLLLNAGKTEIVVTKITNDETGCSSIVDLRNIFNVKPLPFVSNLKVLVNDVCKDKEVEVFITGLESLKHVKLFYDLNGANNSYNNEIDLDIVSGKAKFILPKKVLPNIGITTILLTELTNIDNSCNIALSNIIDTFNIYNYPELPVVSDQIFCETENATIQNLKPQGKDYLWYSSDLSINSLSNTSPLKTGKYYVSKINLITGCETERVPVNVNIDIVEAPTLNPNGEIFCGLNKPTIKDLSNNTNTPSTIEWYDALAAGNLIPPSNLLQEGTTYYGFSTNSANGCKSKEVLAVTVSLTDCNVPDNFFIPDGFSPNGDGVNDTFHIPNIEFVYPNYTIEIYNRYGNLLFRGNKDNNWDGKNSASTNLVGSVVPNDVYFYLINFNKDNIPAKQGRLYLNR</sequence>
<dbReference type="AlphaFoldDB" id="A0A290DSP7"/>
<organism evidence="1">
    <name type="scientific">Flavobacterium columnare</name>
    <dbReference type="NCBI Taxonomy" id="996"/>
    <lineage>
        <taxon>Bacteria</taxon>
        <taxon>Pseudomonadati</taxon>
        <taxon>Bacteroidota</taxon>
        <taxon>Flavobacteriia</taxon>
        <taxon>Flavobacteriales</taxon>
        <taxon>Flavobacteriaceae</taxon>
        <taxon>Flavobacterium</taxon>
    </lineage>
</organism>
<dbReference type="Pfam" id="PF13585">
    <property type="entry name" value="CHU_C"/>
    <property type="match status" value="1"/>
</dbReference>
<proteinExistence type="predicted"/>
<accession>A0A290DSP7</accession>
<evidence type="ECO:0000313" key="1">
    <source>
        <dbReference type="EMBL" id="ATB19434.1"/>
    </source>
</evidence>